<comment type="subcellular location">
    <subcellularLocation>
        <location evidence="1">Nucleus</location>
    </subcellularLocation>
</comment>
<proteinExistence type="predicted"/>
<dbReference type="GO" id="GO:0003677">
    <property type="term" value="F:DNA binding"/>
    <property type="evidence" value="ECO:0007669"/>
    <property type="project" value="UniProtKB-KW"/>
</dbReference>
<keyword evidence="3" id="KW-0238">DNA-binding</keyword>
<reference evidence="10" key="2">
    <citation type="submission" date="2018-05" db="EMBL/GenBank/DDBJ databases">
        <title>OmerRS3 (Oryza meridionalis Reference Sequence Version 3).</title>
        <authorList>
            <person name="Zhang J."/>
            <person name="Kudrna D."/>
            <person name="Lee S."/>
            <person name="Talag J."/>
            <person name="Welchert J."/>
            <person name="Wing R.A."/>
        </authorList>
    </citation>
    <scope>NUCLEOTIDE SEQUENCE [LARGE SCALE GENOMIC DNA]</scope>
    <source>
        <strain evidence="10">cv. OR44</strain>
    </source>
</reference>
<dbReference type="PROSITE" id="PS50090">
    <property type="entry name" value="MYB_LIKE"/>
    <property type="match status" value="2"/>
</dbReference>
<dbReference type="GO" id="GO:0009739">
    <property type="term" value="P:response to gibberellin"/>
    <property type="evidence" value="ECO:0007669"/>
    <property type="project" value="UniProtKB-ARBA"/>
</dbReference>
<feature type="domain" description="Myb-like" evidence="7">
    <location>
        <begin position="210"/>
        <end position="259"/>
    </location>
</feature>
<sequence>MKQTTTHRKTLRAQTNSTRIPESSGKQPRPRATPPPLPADGRSALRARVHRPWRRPCARKGYAPMAHGPAASHPTARPKRVRPRGQSITKNPHGIPNPPFHSLELHPVIHLTRAVPTPKRNLYKFRFPRAAAANQGQQHTAPPAHPSTHPPAHATPSSSLVAAVACRTSHRDRPCLCRPREGTERLGGRGGDSLGMDLYGVAAGGGPAARRPWSKVEDKVFESALVLCPEDVPDRWALVAAQLPGRTPQEALEHYQVLVADIDLIMRGAVDAPGSWDDNDGNDRRGGGGKPRGEERRRGVPWSEDEHRLFLEGLDRYGRGDWRNISRFSVRTRTPTQVASHAQKYFIRQANAGARDSKRKSIHDITTP</sequence>
<feature type="compositionally biased region" description="Basic residues" evidence="6">
    <location>
        <begin position="1"/>
        <end position="11"/>
    </location>
</feature>
<feature type="region of interest" description="Disordered" evidence="6">
    <location>
        <begin position="1"/>
        <end position="100"/>
    </location>
</feature>
<dbReference type="PANTHER" id="PTHR44042:SF23">
    <property type="entry name" value="OS01G0863300 PROTEIN"/>
    <property type="match status" value="1"/>
</dbReference>
<dbReference type="GO" id="GO:0003700">
    <property type="term" value="F:DNA-binding transcription factor activity"/>
    <property type="evidence" value="ECO:0007669"/>
    <property type="project" value="UniProtKB-ARBA"/>
</dbReference>
<dbReference type="PANTHER" id="PTHR44042">
    <property type="entry name" value="DUPLICATED HOMEODOMAIN-LIKE SUPERFAMILY PROTEIN-RELATED"/>
    <property type="match status" value="1"/>
</dbReference>
<dbReference type="FunFam" id="1.10.10.60:FF:000009">
    <property type="entry name" value="transcription factor MYB1R1"/>
    <property type="match status" value="1"/>
</dbReference>
<dbReference type="AlphaFoldDB" id="A0A0E0CAN6"/>
<feature type="domain" description="Myb-like" evidence="7">
    <location>
        <begin position="294"/>
        <end position="346"/>
    </location>
</feature>
<dbReference type="Gramene" id="OMERI01G35110.1">
    <property type="protein sequence ID" value="OMERI01G35110.1"/>
    <property type="gene ID" value="OMERI01G35110"/>
</dbReference>
<dbReference type="InterPro" id="IPR017884">
    <property type="entry name" value="SANT_dom"/>
</dbReference>
<keyword evidence="4" id="KW-0804">Transcription</keyword>
<evidence type="ECO:0008006" key="12">
    <source>
        <dbReference type="Google" id="ProtNLM"/>
    </source>
</evidence>
<evidence type="ECO:0000256" key="3">
    <source>
        <dbReference type="ARBA" id="ARBA00023125"/>
    </source>
</evidence>
<dbReference type="HOGENOM" id="CLU_064186_0_0_1"/>
<dbReference type="Pfam" id="PF00249">
    <property type="entry name" value="Myb_DNA-binding"/>
    <property type="match status" value="2"/>
</dbReference>
<feature type="compositionally biased region" description="Basic and acidic residues" evidence="6">
    <location>
        <begin position="281"/>
        <end position="301"/>
    </location>
</feature>
<feature type="compositionally biased region" description="Low complexity" evidence="6">
    <location>
        <begin position="150"/>
        <end position="159"/>
    </location>
</feature>
<organism evidence="10">
    <name type="scientific">Oryza meridionalis</name>
    <dbReference type="NCBI Taxonomy" id="40149"/>
    <lineage>
        <taxon>Eukaryota</taxon>
        <taxon>Viridiplantae</taxon>
        <taxon>Streptophyta</taxon>
        <taxon>Embryophyta</taxon>
        <taxon>Tracheophyta</taxon>
        <taxon>Spermatophyta</taxon>
        <taxon>Magnoliopsida</taxon>
        <taxon>Liliopsida</taxon>
        <taxon>Poales</taxon>
        <taxon>Poaceae</taxon>
        <taxon>BOP clade</taxon>
        <taxon>Oryzoideae</taxon>
        <taxon>Oryzeae</taxon>
        <taxon>Oryzinae</taxon>
        <taxon>Oryza</taxon>
    </lineage>
</organism>
<evidence type="ECO:0000256" key="4">
    <source>
        <dbReference type="ARBA" id="ARBA00023163"/>
    </source>
</evidence>
<feature type="region of interest" description="Disordered" evidence="6">
    <location>
        <begin position="349"/>
        <end position="368"/>
    </location>
</feature>
<evidence type="ECO:0000256" key="6">
    <source>
        <dbReference type="SAM" id="MobiDB-lite"/>
    </source>
</evidence>
<dbReference type="SMART" id="SM00717">
    <property type="entry name" value="SANT"/>
    <property type="match status" value="2"/>
</dbReference>
<dbReference type="EnsemblPlants" id="OMERI01G35110.1">
    <property type="protein sequence ID" value="OMERI01G35110.1"/>
    <property type="gene ID" value="OMERI01G35110"/>
</dbReference>
<feature type="compositionally biased region" description="Polar residues" evidence="6">
    <location>
        <begin position="12"/>
        <end position="26"/>
    </location>
</feature>
<dbReference type="InterPro" id="IPR006447">
    <property type="entry name" value="Myb_dom_plants"/>
</dbReference>
<dbReference type="STRING" id="40149.A0A0E0CAN6"/>
<dbReference type="GO" id="GO:0005634">
    <property type="term" value="C:nucleus"/>
    <property type="evidence" value="ECO:0007669"/>
    <property type="project" value="UniProtKB-SubCell"/>
</dbReference>
<keyword evidence="11" id="KW-1185">Reference proteome</keyword>
<evidence type="ECO:0000259" key="8">
    <source>
        <dbReference type="PROSITE" id="PS51293"/>
    </source>
</evidence>
<evidence type="ECO:0000313" key="10">
    <source>
        <dbReference type="EnsemblPlants" id="OMERI01G35110.1"/>
    </source>
</evidence>
<dbReference type="SUPFAM" id="SSF46689">
    <property type="entry name" value="Homeodomain-like"/>
    <property type="match status" value="2"/>
</dbReference>
<evidence type="ECO:0000313" key="11">
    <source>
        <dbReference type="Proteomes" id="UP000008021"/>
    </source>
</evidence>
<dbReference type="InterPro" id="IPR009057">
    <property type="entry name" value="Homeodomain-like_sf"/>
</dbReference>
<feature type="compositionally biased region" description="Basic residues" evidence="6">
    <location>
        <begin position="45"/>
        <end position="58"/>
    </location>
</feature>
<dbReference type="NCBIfam" id="TIGR01557">
    <property type="entry name" value="myb_SHAQKYF"/>
    <property type="match status" value="1"/>
</dbReference>
<protein>
    <recommendedName>
        <fullName evidence="12">HTH myb-type domain-containing protein</fullName>
    </recommendedName>
</protein>
<dbReference type="Proteomes" id="UP000008021">
    <property type="component" value="Chromosome 1"/>
</dbReference>
<dbReference type="Gene3D" id="1.10.10.60">
    <property type="entry name" value="Homeodomain-like"/>
    <property type="match status" value="2"/>
</dbReference>
<dbReference type="eggNOG" id="KOG0724">
    <property type="taxonomic scope" value="Eukaryota"/>
</dbReference>
<dbReference type="InterPro" id="IPR001005">
    <property type="entry name" value="SANT/Myb"/>
</dbReference>
<feature type="domain" description="HTH myb-type" evidence="9">
    <location>
        <begin position="294"/>
        <end position="350"/>
    </location>
</feature>
<name>A0A0E0CAN6_9ORYZ</name>
<dbReference type="InterPro" id="IPR017930">
    <property type="entry name" value="Myb_dom"/>
</dbReference>
<dbReference type="PROSITE" id="PS51294">
    <property type="entry name" value="HTH_MYB"/>
    <property type="match status" value="1"/>
</dbReference>
<evidence type="ECO:0000259" key="9">
    <source>
        <dbReference type="PROSITE" id="PS51294"/>
    </source>
</evidence>
<keyword evidence="2" id="KW-0805">Transcription regulation</keyword>
<accession>A0A0E0CAN6</accession>
<evidence type="ECO:0000256" key="1">
    <source>
        <dbReference type="ARBA" id="ARBA00004123"/>
    </source>
</evidence>
<reference evidence="10" key="1">
    <citation type="submission" date="2015-04" db="UniProtKB">
        <authorList>
            <consortium name="EnsemblPlants"/>
        </authorList>
    </citation>
    <scope>IDENTIFICATION</scope>
</reference>
<feature type="region of interest" description="Disordered" evidence="6">
    <location>
        <begin position="272"/>
        <end position="301"/>
    </location>
</feature>
<keyword evidence="5" id="KW-0539">Nucleus</keyword>
<feature type="region of interest" description="Disordered" evidence="6">
    <location>
        <begin position="132"/>
        <end position="162"/>
    </location>
</feature>
<evidence type="ECO:0000259" key="7">
    <source>
        <dbReference type="PROSITE" id="PS50090"/>
    </source>
</evidence>
<dbReference type="CDD" id="cd00167">
    <property type="entry name" value="SANT"/>
    <property type="match status" value="2"/>
</dbReference>
<evidence type="ECO:0000256" key="5">
    <source>
        <dbReference type="ARBA" id="ARBA00023242"/>
    </source>
</evidence>
<dbReference type="PROSITE" id="PS51293">
    <property type="entry name" value="SANT"/>
    <property type="match status" value="1"/>
</dbReference>
<dbReference type="GO" id="GO:0009744">
    <property type="term" value="P:response to sucrose"/>
    <property type="evidence" value="ECO:0007669"/>
    <property type="project" value="UniProtKB-ARBA"/>
</dbReference>
<feature type="domain" description="SANT" evidence="8">
    <location>
        <begin position="297"/>
        <end position="350"/>
    </location>
</feature>
<evidence type="ECO:0000256" key="2">
    <source>
        <dbReference type="ARBA" id="ARBA00023015"/>
    </source>
</evidence>